<feature type="domain" description="Alginate export" evidence="2">
    <location>
        <begin position="71"/>
        <end position="440"/>
    </location>
</feature>
<dbReference type="Gene3D" id="2.40.160.100">
    <property type="match status" value="1"/>
</dbReference>
<name>A0A7G8BLH5_9BACT</name>
<accession>A0A7G8BLH5</accession>
<evidence type="ECO:0000313" key="4">
    <source>
        <dbReference type="Proteomes" id="UP000515312"/>
    </source>
</evidence>
<dbReference type="Proteomes" id="UP000515312">
    <property type="component" value="Chromosome"/>
</dbReference>
<organism evidence="3 4">
    <name type="scientific">Alloacidobacterium dinghuense</name>
    <dbReference type="NCBI Taxonomy" id="2763107"/>
    <lineage>
        <taxon>Bacteria</taxon>
        <taxon>Pseudomonadati</taxon>
        <taxon>Acidobacteriota</taxon>
        <taxon>Terriglobia</taxon>
        <taxon>Terriglobales</taxon>
        <taxon>Acidobacteriaceae</taxon>
        <taxon>Alloacidobacterium</taxon>
    </lineage>
</organism>
<dbReference type="AlphaFoldDB" id="A0A7G8BLH5"/>
<dbReference type="RefSeq" id="WP_186744790.1">
    <property type="nucleotide sequence ID" value="NZ_CP060394.1"/>
</dbReference>
<dbReference type="KEGG" id="adin:H7849_05430"/>
<dbReference type="InterPro" id="IPR053728">
    <property type="entry name" value="Alginate_Permeability_Chnl"/>
</dbReference>
<evidence type="ECO:0000256" key="1">
    <source>
        <dbReference type="SAM" id="SignalP"/>
    </source>
</evidence>
<feature type="signal peptide" evidence="1">
    <location>
        <begin position="1"/>
        <end position="38"/>
    </location>
</feature>
<protein>
    <submittedName>
        <fullName evidence="3">Alginate export family protein</fullName>
    </submittedName>
</protein>
<gene>
    <name evidence="3" type="ORF">H7849_05430</name>
</gene>
<dbReference type="InterPro" id="IPR025388">
    <property type="entry name" value="Alginate_export_dom"/>
</dbReference>
<keyword evidence="4" id="KW-1185">Reference proteome</keyword>
<feature type="chain" id="PRO_5028940588" evidence="1">
    <location>
        <begin position="39"/>
        <end position="463"/>
    </location>
</feature>
<evidence type="ECO:0000313" key="3">
    <source>
        <dbReference type="EMBL" id="QNI33395.1"/>
    </source>
</evidence>
<dbReference type="EMBL" id="CP060394">
    <property type="protein sequence ID" value="QNI33395.1"/>
    <property type="molecule type" value="Genomic_DNA"/>
</dbReference>
<proteinExistence type="predicted"/>
<keyword evidence="1" id="KW-0732">Signal</keyword>
<sequence length="463" mass="51849">MTEVSQHISTRTKQHFRMQMLALIGICMTPCLMSYAQAQVFADYPQTRGRIEQLKQEDFPSWLSLDMQIRLRTEDQTSYQYIPGNSRVYELTRVYGGLTLQPASYLTGYVQFIDTHALGLPVKHVAANMRDVFDLRQGYLEYHHDNIRLYAGRRELKYGDERVVGISDFTNNSRTWDGFFGHFGDKTGKNKVDVFSTSVVTVHPTSLDKHGAGLTFHGVYGTIGSWIPNSILQPFVLVRALPRVKSQQGIYGSEIETTFGAEMDGRLPGSFEYDVLGDLQRGSYSNDSIHAGAGIVKVAHVFTSLPWKLRLGGEYDYATGNPHQNPNRISTYDQQYPSNHNAFGLFDLFGFQNIRERRVNLDLAPTENLSLLFQGEALGVSSRFDSVYDGVAGVVVQAPAHGFATNNIGDGFDASAKYVFHNYWVLNAGVGHFFPGSLMAANSHGAPLTYSYFSITYRFKLGK</sequence>
<evidence type="ECO:0000259" key="2">
    <source>
        <dbReference type="Pfam" id="PF13372"/>
    </source>
</evidence>
<reference evidence="3 4" key="1">
    <citation type="submission" date="2020-08" db="EMBL/GenBank/DDBJ databases">
        <title>Edaphobacter telluris sp. nov. and Acidobacterium dinghuensis sp. nov., two acidobacteria isolated from forest soil.</title>
        <authorList>
            <person name="Fu J."/>
            <person name="Qiu L."/>
        </authorList>
    </citation>
    <scope>NUCLEOTIDE SEQUENCE [LARGE SCALE GENOMIC DNA]</scope>
    <source>
        <strain evidence="3">4Y35</strain>
    </source>
</reference>
<dbReference type="Pfam" id="PF13372">
    <property type="entry name" value="Alginate_exp"/>
    <property type="match status" value="1"/>
</dbReference>